<evidence type="ECO:0000256" key="1">
    <source>
        <dbReference type="SAM" id="MobiDB-lite"/>
    </source>
</evidence>
<evidence type="ECO:0000313" key="3">
    <source>
        <dbReference type="Proteomes" id="UP000007305"/>
    </source>
</evidence>
<name>A0A804Q920_MAIZE</name>
<sequence length="163" mass="17925">MELFAAGDRRFPDPPRHDAGAEDSSMLVIRDALLSQLQKDRLRQEIILAELARIERAMALRAADAERASPGAPFSVVKLEEMPRSREAFGPADLIVAADVDNDMEEKKDSATSLQASNLIHRKKPAEYLVRECLKTSCGAGNAAGRRQNAALDETKLQEPTEL</sequence>
<dbReference type="PANTHER" id="PTHR47487:SF19">
    <property type="entry name" value="ZINC FINGER PROTEIN 346"/>
    <property type="match status" value="1"/>
</dbReference>
<accession>A0A804Q920</accession>
<reference evidence="3" key="1">
    <citation type="submission" date="2015-12" db="EMBL/GenBank/DDBJ databases">
        <title>Update maize B73 reference genome by single molecule sequencing technologies.</title>
        <authorList>
            <consortium name="Maize Genome Sequencing Project"/>
            <person name="Ware D."/>
        </authorList>
    </citation>
    <scope>NUCLEOTIDE SEQUENCE [LARGE SCALE GENOMIC DNA]</scope>
    <source>
        <strain evidence="3">cv. B73</strain>
    </source>
</reference>
<reference evidence="2" key="2">
    <citation type="submission" date="2019-07" db="EMBL/GenBank/DDBJ databases">
        <authorList>
            <person name="Seetharam A."/>
            <person name="Woodhouse M."/>
            <person name="Cannon E."/>
        </authorList>
    </citation>
    <scope>NUCLEOTIDE SEQUENCE [LARGE SCALE GENOMIC DNA]</scope>
    <source>
        <strain evidence="2">cv. B73</strain>
    </source>
</reference>
<feature type="region of interest" description="Disordered" evidence="1">
    <location>
        <begin position="1"/>
        <end position="22"/>
    </location>
</feature>
<keyword evidence="3" id="KW-1185">Reference proteome</keyword>
<feature type="region of interest" description="Disordered" evidence="1">
    <location>
        <begin position="139"/>
        <end position="163"/>
    </location>
</feature>
<dbReference type="Proteomes" id="UP000007305">
    <property type="component" value="Chromosome 7"/>
</dbReference>
<dbReference type="Gramene" id="Zm00001eb313070_T002">
    <property type="protein sequence ID" value="Zm00001eb313070_P002"/>
    <property type="gene ID" value="Zm00001eb313070"/>
</dbReference>
<organism evidence="2 3">
    <name type="scientific">Zea mays</name>
    <name type="common">Maize</name>
    <dbReference type="NCBI Taxonomy" id="4577"/>
    <lineage>
        <taxon>Eukaryota</taxon>
        <taxon>Viridiplantae</taxon>
        <taxon>Streptophyta</taxon>
        <taxon>Embryophyta</taxon>
        <taxon>Tracheophyta</taxon>
        <taxon>Spermatophyta</taxon>
        <taxon>Magnoliopsida</taxon>
        <taxon>Liliopsida</taxon>
        <taxon>Poales</taxon>
        <taxon>Poaceae</taxon>
        <taxon>PACMAD clade</taxon>
        <taxon>Panicoideae</taxon>
        <taxon>Andropogonodae</taxon>
        <taxon>Andropogoneae</taxon>
        <taxon>Tripsacinae</taxon>
        <taxon>Zea</taxon>
    </lineage>
</organism>
<feature type="compositionally biased region" description="Basic and acidic residues" evidence="1">
    <location>
        <begin position="7"/>
        <end position="20"/>
    </location>
</feature>
<protein>
    <submittedName>
        <fullName evidence="2">Uncharacterized protein</fullName>
    </submittedName>
</protein>
<dbReference type="AlphaFoldDB" id="A0A804Q920"/>
<feature type="compositionally biased region" description="Basic and acidic residues" evidence="1">
    <location>
        <begin position="153"/>
        <end position="163"/>
    </location>
</feature>
<reference evidence="2" key="3">
    <citation type="submission" date="2021-05" db="UniProtKB">
        <authorList>
            <consortium name="EnsemblPlants"/>
        </authorList>
    </citation>
    <scope>IDENTIFICATION</scope>
    <source>
        <strain evidence="2">cv. B73</strain>
    </source>
</reference>
<dbReference type="PANTHER" id="PTHR47487">
    <property type="entry name" value="OS06G0651300 PROTEIN-RELATED"/>
    <property type="match status" value="1"/>
</dbReference>
<evidence type="ECO:0000313" key="2">
    <source>
        <dbReference type="EnsemblPlants" id="Zm00001eb313070_P002"/>
    </source>
</evidence>
<proteinExistence type="predicted"/>
<dbReference type="EnsemblPlants" id="Zm00001eb313070_T002">
    <property type="protein sequence ID" value="Zm00001eb313070_P002"/>
    <property type="gene ID" value="Zm00001eb313070"/>
</dbReference>
<feature type="compositionally biased region" description="Low complexity" evidence="1">
    <location>
        <begin position="139"/>
        <end position="151"/>
    </location>
</feature>